<keyword evidence="1" id="KW-0812">Transmembrane</keyword>
<proteinExistence type="predicted"/>
<dbReference type="EMBL" id="JAKWBI020000041">
    <property type="protein sequence ID" value="KAJ2904972.1"/>
    <property type="molecule type" value="Genomic_DNA"/>
</dbReference>
<feature type="transmembrane region" description="Helical" evidence="1">
    <location>
        <begin position="12"/>
        <end position="33"/>
    </location>
</feature>
<keyword evidence="1" id="KW-1133">Transmembrane helix</keyword>
<comment type="caution">
    <text evidence="2">The sequence shown here is derived from an EMBL/GenBank/DDBJ whole genome shotgun (WGS) entry which is preliminary data.</text>
</comment>
<organism evidence="2 3">
    <name type="scientific">Zalerion maritima</name>
    <dbReference type="NCBI Taxonomy" id="339359"/>
    <lineage>
        <taxon>Eukaryota</taxon>
        <taxon>Fungi</taxon>
        <taxon>Dikarya</taxon>
        <taxon>Ascomycota</taxon>
        <taxon>Pezizomycotina</taxon>
        <taxon>Sordariomycetes</taxon>
        <taxon>Lulworthiomycetidae</taxon>
        <taxon>Lulworthiales</taxon>
        <taxon>Lulworthiaceae</taxon>
        <taxon>Zalerion</taxon>
    </lineage>
</organism>
<keyword evidence="1" id="KW-0472">Membrane</keyword>
<evidence type="ECO:0000256" key="1">
    <source>
        <dbReference type="SAM" id="Phobius"/>
    </source>
</evidence>
<name>A0AAD5RWE1_9PEZI</name>
<evidence type="ECO:0000313" key="3">
    <source>
        <dbReference type="Proteomes" id="UP001201980"/>
    </source>
</evidence>
<evidence type="ECO:0000313" key="2">
    <source>
        <dbReference type="EMBL" id="KAJ2904972.1"/>
    </source>
</evidence>
<protein>
    <submittedName>
        <fullName evidence="2">Uncharacterized protein</fullName>
    </submittedName>
</protein>
<dbReference type="Proteomes" id="UP001201980">
    <property type="component" value="Unassembled WGS sequence"/>
</dbReference>
<dbReference type="AlphaFoldDB" id="A0AAD5RWE1"/>
<sequence>MIGSSHLTSPTFVTAPLLVNFLPTVSMVVVVALRMRGRDGAAGNFIFRIPGLPHQAEIGHQVVLRKGGSDGKHLNKAALKAKGLDYRTGFGIWLRPTGFRQTTAFDRACAIGEKCCIQTCYPVAPHTPQQQSANLRSAVQAGTTQYAVPAPAPAPAVGGIQWGVGTKEAD</sequence>
<accession>A0AAD5RWE1</accession>
<reference evidence="2" key="1">
    <citation type="submission" date="2022-07" db="EMBL/GenBank/DDBJ databases">
        <title>Draft genome sequence of Zalerion maritima ATCC 34329, a (micro)plastics degrading marine fungus.</title>
        <authorList>
            <person name="Paco A."/>
            <person name="Goncalves M.F.M."/>
            <person name="Rocha-Santos T.A.P."/>
            <person name="Alves A."/>
        </authorList>
    </citation>
    <scope>NUCLEOTIDE SEQUENCE</scope>
    <source>
        <strain evidence="2">ATCC 34329</strain>
    </source>
</reference>
<gene>
    <name evidence="2" type="ORF">MKZ38_006837</name>
</gene>
<keyword evidence="3" id="KW-1185">Reference proteome</keyword>